<comment type="caution">
    <text evidence="1">The sequence shown here is derived from an EMBL/GenBank/DDBJ whole genome shotgun (WGS) entry which is preliminary data.</text>
</comment>
<dbReference type="RefSeq" id="WP_168522639.1">
    <property type="nucleotide sequence ID" value="NZ_JAAXLS010000061.1"/>
</dbReference>
<dbReference type="Proteomes" id="UP000715441">
    <property type="component" value="Unassembled WGS sequence"/>
</dbReference>
<reference evidence="1 2" key="1">
    <citation type="submission" date="2020-04" db="EMBL/GenBank/DDBJ databases">
        <title>Novel species.</title>
        <authorList>
            <person name="Teo W.F.A."/>
            <person name="Lipun K."/>
            <person name="Srisuk N."/>
            <person name="Duangmal K."/>
        </authorList>
    </citation>
    <scope>NUCLEOTIDE SEQUENCE [LARGE SCALE GENOMIC DNA]</scope>
    <source>
        <strain evidence="1 2">K13G38</strain>
    </source>
</reference>
<organism evidence="1 2">
    <name type="scientific">Amycolatopsis acididurans</name>
    <dbReference type="NCBI Taxonomy" id="2724524"/>
    <lineage>
        <taxon>Bacteria</taxon>
        <taxon>Bacillati</taxon>
        <taxon>Actinomycetota</taxon>
        <taxon>Actinomycetes</taxon>
        <taxon>Pseudonocardiales</taxon>
        <taxon>Pseudonocardiaceae</taxon>
        <taxon>Amycolatopsis</taxon>
    </lineage>
</organism>
<proteinExistence type="predicted"/>
<protein>
    <submittedName>
        <fullName evidence="1">Uncharacterized protein</fullName>
    </submittedName>
</protein>
<gene>
    <name evidence="1" type="ORF">HFP15_37845</name>
</gene>
<sequence>MSSTYFSGGKVGASVCDPLVSVGLLDSVVSAEVELVAAGAEVVLLLSSVAGALVWLSVALLDVVEACELVVSDVVSVAELGVAAGPVS</sequence>
<evidence type="ECO:0000313" key="2">
    <source>
        <dbReference type="Proteomes" id="UP000715441"/>
    </source>
</evidence>
<keyword evidence="2" id="KW-1185">Reference proteome</keyword>
<dbReference type="EMBL" id="JAAXLS010000061">
    <property type="protein sequence ID" value="NKQ58624.1"/>
    <property type="molecule type" value="Genomic_DNA"/>
</dbReference>
<accession>A0ABX1JGW8</accession>
<name>A0ABX1JGW8_9PSEU</name>
<evidence type="ECO:0000313" key="1">
    <source>
        <dbReference type="EMBL" id="NKQ58624.1"/>
    </source>
</evidence>